<feature type="domain" description="AAA lid" evidence="1">
    <location>
        <begin position="14"/>
        <end position="58"/>
    </location>
</feature>
<reference evidence="2" key="1">
    <citation type="journal article" date="2021" name="Open Biol.">
        <title>Shared evolutionary footprints suggest mitochondrial oxidative damage underlies multiple complex I losses in fungi.</title>
        <authorList>
            <person name="Schikora-Tamarit M.A."/>
            <person name="Marcet-Houben M."/>
            <person name="Nosek J."/>
            <person name="Gabaldon T."/>
        </authorList>
    </citation>
    <scope>NUCLEOTIDE SEQUENCE</scope>
    <source>
        <strain evidence="2">CBS6341</strain>
    </source>
</reference>
<dbReference type="OrthoDB" id="1926878at2759"/>
<name>A0A9P8PIV1_9ASCO</name>
<dbReference type="Proteomes" id="UP000769528">
    <property type="component" value="Unassembled WGS sequence"/>
</dbReference>
<dbReference type="EMBL" id="JAEUBF010001213">
    <property type="protein sequence ID" value="KAH3672089.1"/>
    <property type="molecule type" value="Genomic_DNA"/>
</dbReference>
<reference evidence="2" key="2">
    <citation type="submission" date="2021-01" db="EMBL/GenBank/DDBJ databases">
        <authorList>
            <person name="Schikora-Tamarit M.A."/>
        </authorList>
    </citation>
    <scope>NUCLEOTIDE SEQUENCE</scope>
    <source>
        <strain evidence="2">CBS6341</strain>
    </source>
</reference>
<dbReference type="Gene3D" id="1.10.8.60">
    <property type="match status" value="1"/>
</dbReference>
<gene>
    <name evidence="2" type="ORF">WICMUC_004447</name>
</gene>
<dbReference type="PANTHER" id="PTHR10763">
    <property type="entry name" value="CELL DIVISION CONTROL PROTEIN 6-RELATED"/>
    <property type="match status" value="1"/>
</dbReference>
<organism evidence="2 3">
    <name type="scientific">Wickerhamomyces mucosus</name>
    <dbReference type="NCBI Taxonomy" id="1378264"/>
    <lineage>
        <taxon>Eukaryota</taxon>
        <taxon>Fungi</taxon>
        <taxon>Dikarya</taxon>
        <taxon>Ascomycota</taxon>
        <taxon>Saccharomycotina</taxon>
        <taxon>Saccharomycetes</taxon>
        <taxon>Phaffomycetales</taxon>
        <taxon>Wickerhamomycetaceae</taxon>
        <taxon>Wickerhamomyces</taxon>
    </lineage>
</organism>
<dbReference type="PANTHER" id="PTHR10763:SF26">
    <property type="entry name" value="CELL DIVISION CONTROL PROTEIN 6 HOMOLOG"/>
    <property type="match status" value="1"/>
</dbReference>
<feature type="non-terminal residue" evidence="2">
    <location>
        <position position="1"/>
    </location>
</feature>
<evidence type="ECO:0000259" key="1">
    <source>
        <dbReference type="Pfam" id="PF17872"/>
    </source>
</evidence>
<dbReference type="InterPro" id="IPR050311">
    <property type="entry name" value="ORC1/CDC6"/>
</dbReference>
<protein>
    <recommendedName>
        <fullName evidence="1">AAA lid domain-containing protein</fullName>
    </recommendedName>
</protein>
<dbReference type="GO" id="GO:0003688">
    <property type="term" value="F:DNA replication origin binding"/>
    <property type="evidence" value="ECO:0007669"/>
    <property type="project" value="TreeGrafter"/>
</dbReference>
<proteinExistence type="predicted"/>
<evidence type="ECO:0000313" key="3">
    <source>
        <dbReference type="Proteomes" id="UP000769528"/>
    </source>
</evidence>
<comment type="caution">
    <text evidence="2">The sequence shown here is derived from an EMBL/GenBank/DDBJ whole genome shotgun (WGS) entry which is preliminary data.</text>
</comment>
<keyword evidence="3" id="KW-1185">Reference proteome</keyword>
<feature type="non-terminal residue" evidence="2">
    <location>
        <position position="71"/>
    </location>
</feature>
<sequence length="71" mass="7978">QLVDIIKVRLKQIQKKIKNVDFESKALEYAARKIASVSGDARRTLNVVARSIEIADEKRLGDEDTVLVKIA</sequence>
<dbReference type="AlphaFoldDB" id="A0A9P8PIV1"/>
<dbReference type="Pfam" id="PF17872">
    <property type="entry name" value="AAA_lid_10"/>
    <property type="match status" value="1"/>
</dbReference>
<dbReference type="GO" id="GO:0006270">
    <property type="term" value="P:DNA replication initiation"/>
    <property type="evidence" value="ECO:0007669"/>
    <property type="project" value="TreeGrafter"/>
</dbReference>
<dbReference type="GO" id="GO:0033314">
    <property type="term" value="P:mitotic DNA replication checkpoint signaling"/>
    <property type="evidence" value="ECO:0007669"/>
    <property type="project" value="TreeGrafter"/>
</dbReference>
<evidence type="ECO:0000313" key="2">
    <source>
        <dbReference type="EMBL" id="KAH3672089.1"/>
    </source>
</evidence>
<dbReference type="InterPro" id="IPR041083">
    <property type="entry name" value="AAA_lid_10"/>
</dbReference>
<accession>A0A9P8PIV1</accession>